<accession>A0A099GIC6</accession>
<reference evidence="1 2" key="2">
    <citation type="submission" date="2014-10" db="EMBL/GenBank/DDBJ databases">
        <title>Paracoccus sanguinis sp. nov., isolated from clinical specimens of New York State patients.</title>
        <authorList>
            <person name="Mingle L.A."/>
            <person name="Cole J.A."/>
            <person name="Lapierre P."/>
            <person name="Musser K.A."/>
        </authorList>
    </citation>
    <scope>NUCLEOTIDE SEQUENCE [LARGE SCALE GENOMIC DNA]</scope>
    <source>
        <strain evidence="1 2">5503</strain>
    </source>
</reference>
<sequence>MQLFDQEPFREACCFLLIDCDSSIIREHSRFDRSILVFCHRKSAVTGMDDLVDIGRHRNRLRKNIQIVWGNRDAIIVRLPLQTCRNLINA</sequence>
<protein>
    <submittedName>
        <fullName evidence="1">Uncharacterized protein</fullName>
    </submittedName>
</protein>
<evidence type="ECO:0000313" key="2">
    <source>
        <dbReference type="Proteomes" id="UP000029858"/>
    </source>
</evidence>
<dbReference type="AlphaFoldDB" id="A0A099GIC6"/>
<dbReference type="EMBL" id="JRKQ01000027">
    <property type="protein sequence ID" value="KGJ22570.1"/>
    <property type="molecule type" value="Genomic_DNA"/>
</dbReference>
<proteinExistence type="predicted"/>
<name>A0A099GIC6_9RHOB</name>
<organism evidence="1 2">
    <name type="scientific">Paracoccus sanguinis</name>
    <dbReference type="NCBI Taxonomy" id="1545044"/>
    <lineage>
        <taxon>Bacteria</taxon>
        <taxon>Pseudomonadati</taxon>
        <taxon>Pseudomonadota</taxon>
        <taxon>Alphaproteobacteria</taxon>
        <taxon>Rhodobacterales</taxon>
        <taxon>Paracoccaceae</taxon>
        <taxon>Paracoccus</taxon>
    </lineage>
</organism>
<gene>
    <name evidence="1" type="ORF">IX56_07300</name>
</gene>
<reference evidence="1 2" key="1">
    <citation type="submission" date="2014-09" db="EMBL/GenBank/DDBJ databases">
        <authorList>
            <person name="McGinnis J.M."/>
            <person name="Wolfgang W.J."/>
        </authorList>
    </citation>
    <scope>NUCLEOTIDE SEQUENCE [LARGE SCALE GENOMIC DNA]</scope>
    <source>
        <strain evidence="1 2">5503</strain>
    </source>
</reference>
<evidence type="ECO:0000313" key="1">
    <source>
        <dbReference type="EMBL" id="KGJ22570.1"/>
    </source>
</evidence>
<dbReference type="Proteomes" id="UP000029858">
    <property type="component" value="Unassembled WGS sequence"/>
</dbReference>
<comment type="caution">
    <text evidence="1">The sequence shown here is derived from an EMBL/GenBank/DDBJ whole genome shotgun (WGS) entry which is preliminary data.</text>
</comment>